<dbReference type="Proteomes" id="UP000278222">
    <property type="component" value="Unassembled WGS sequence"/>
</dbReference>
<reference evidence="3 4" key="1">
    <citation type="submission" date="2018-11" db="EMBL/GenBank/DDBJ databases">
        <title>Genomic Encyclopedia of Type Strains, Phase IV (KMG-IV): sequencing the most valuable type-strain genomes for metagenomic binning, comparative biology and taxonomic classification.</title>
        <authorList>
            <person name="Goeker M."/>
        </authorList>
    </citation>
    <scope>NUCLEOTIDE SEQUENCE [LARGE SCALE GENOMIC DNA]</scope>
    <source>
        <strain evidence="3 4">DSM 5900</strain>
    </source>
</reference>
<name>A0A3N1M9G5_9PROT</name>
<keyword evidence="4" id="KW-1185">Reference proteome</keyword>
<proteinExistence type="predicted"/>
<keyword evidence="1" id="KW-0472">Membrane</keyword>
<feature type="transmembrane region" description="Helical" evidence="1">
    <location>
        <begin position="36"/>
        <end position="54"/>
    </location>
</feature>
<dbReference type="RefSeq" id="WP_142235670.1">
    <property type="nucleotide sequence ID" value="NZ_AP019700.1"/>
</dbReference>
<dbReference type="OrthoDB" id="5519430at2"/>
<keyword evidence="1" id="KW-1133">Transmembrane helix</keyword>
<dbReference type="AlphaFoldDB" id="A0A3N1M9G5"/>
<protein>
    <submittedName>
        <fullName evidence="3">Putative tricarboxylic transport membrane protein</fullName>
    </submittedName>
</protein>
<dbReference type="InterPro" id="IPR009936">
    <property type="entry name" value="DUF1468"/>
</dbReference>
<evidence type="ECO:0000313" key="4">
    <source>
        <dbReference type="Proteomes" id="UP000278222"/>
    </source>
</evidence>
<accession>A0A3N1M9G5</accession>
<evidence type="ECO:0000256" key="1">
    <source>
        <dbReference type="SAM" id="Phobius"/>
    </source>
</evidence>
<evidence type="ECO:0000259" key="2">
    <source>
        <dbReference type="Pfam" id="PF07331"/>
    </source>
</evidence>
<sequence length="144" mass="14875">MSDRIVGLGLMILAAWYGWSAGFYEADFSDPVGPAVFPQVLAAMIAALGLWLVFRPDPEPRWDGGMVLVVQGASVVLMLAYALLLVPVGFVVATSVLAGLLAAMLGARPVPAAASGVAVSVCCYVLFTYGLELALPAGKLFAGS</sequence>
<feature type="domain" description="DUF1468" evidence="2">
    <location>
        <begin position="5"/>
        <end position="136"/>
    </location>
</feature>
<dbReference type="Pfam" id="PF07331">
    <property type="entry name" value="TctB"/>
    <property type="match status" value="1"/>
</dbReference>
<feature type="transmembrane region" description="Helical" evidence="1">
    <location>
        <begin position="112"/>
        <end position="131"/>
    </location>
</feature>
<gene>
    <name evidence="3" type="ORF">EDC65_2084</name>
</gene>
<evidence type="ECO:0000313" key="3">
    <source>
        <dbReference type="EMBL" id="ROQ00288.1"/>
    </source>
</evidence>
<dbReference type="EMBL" id="RJKX01000013">
    <property type="protein sequence ID" value="ROQ00288.1"/>
    <property type="molecule type" value="Genomic_DNA"/>
</dbReference>
<keyword evidence="1" id="KW-0812">Transmembrane</keyword>
<comment type="caution">
    <text evidence="3">The sequence shown here is derived from an EMBL/GenBank/DDBJ whole genome shotgun (WGS) entry which is preliminary data.</text>
</comment>
<organism evidence="3 4">
    <name type="scientific">Stella humosa</name>
    <dbReference type="NCBI Taxonomy" id="94"/>
    <lineage>
        <taxon>Bacteria</taxon>
        <taxon>Pseudomonadati</taxon>
        <taxon>Pseudomonadota</taxon>
        <taxon>Alphaproteobacteria</taxon>
        <taxon>Rhodospirillales</taxon>
        <taxon>Stellaceae</taxon>
        <taxon>Stella</taxon>
    </lineage>
</organism>